<evidence type="ECO:0000313" key="4">
    <source>
        <dbReference type="Proteomes" id="UP000034107"/>
    </source>
</evidence>
<evidence type="ECO:0000256" key="1">
    <source>
        <dbReference type="SAM" id="MobiDB-lite"/>
    </source>
</evidence>
<gene>
    <name evidence="3" type="ORF">UX31_C0015G0019</name>
</gene>
<evidence type="ECO:0000313" key="3">
    <source>
        <dbReference type="EMBL" id="KKU21693.1"/>
    </source>
</evidence>
<dbReference type="AlphaFoldDB" id="A0A0G1QV80"/>
<organism evidence="3 4">
    <name type="scientific">Candidatus Nomurabacteria bacterium GW2011_GWA1_46_11</name>
    <dbReference type="NCBI Taxonomy" id="1618732"/>
    <lineage>
        <taxon>Bacteria</taxon>
        <taxon>Candidatus Nomuraibacteriota</taxon>
    </lineage>
</organism>
<accession>A0A0G1QV80</accession>
<feature type="transmembrane region" description="Helical" evidence="2">
    <location>
        <begin position="21"/>
        <end position="42"/>
    </location>
</feature>
<dbReference type="Proteomes" id="UP000034107">
    <property type="component" value="Unassembled WGS sequence"/>
</dbReference>
<reference evidence="3 4" key="1">
    <citation type="journal article" date="2015" name="Nature">
        <title>rRNA introns, odd ribosomes, and small enigmatic genomes across a large radiation of phyla.</title>
        <authorList>
            <person name="Brown C.T."/>
            <person name="Hug L.A."/>
            <person name="Thomas B.C."/>
            <person name="Sharon I."/>
            <person name="Castelle C.J."/>
            <person name="Singh A."/>
            <person name="Wilkins M.J."/>
            <person name="Williams K.H."/>
            <person name="Banfield J.F."/>
        </authorList>
    </citation>
    <scope>NUCLEOTIDE SEQUENCE [LARGE SCALE GENOMIC DNA]</scope>
</reference>
<protein>
    <submittedName>
        <fullName evidence="3">Uncharacterized protein</fullName>
    </submittedName>
</protein>
<keyword evidence="2" id="KW-0812">Transmembrane</keyword>
<name>A0A0G1QV80_9BACT</name>
<comment type="caution">
    <text evidence="3">The sequence shown here is derived from an EMBL/GenBank/DDBJ whole genome shotgun (WGS) entry which is preliminary data.</text>
</comment>
<keyword evidence="2" id="KW-1133">Transmembrane helix</keyword>
<proteinExistence type="predicted"/>
<evidence type="ECO:0000256" key="2">
    <source>
        <dbReference type="SAM" id="Phobius"/>
    </source>
</evidence>
<feature type="compositionally biased region" description="Basic and acidic residues" evidence="1">
    <location>
        <begin position="97"/>
        <end position="107"/>
    </location>
</feature>
<sequence length="203" mass="22798">MNEAVADQRTPIKVIVSRARRAFLILLVLFIIASGSAIYAGWTSGEIKQKIIKPIEQGLTKLGEQLASETEKPINTPAASLLPEPRKESPTPPSSQKENRPVSPKRRECYRYTVTHLDASSSSRCYSSSDYNQLVDLGGNLSTAKTFYQFHLDGALRYQDEYGRTRSSIYLDAKASEEHQAQREKDKIGQITGQMQQIEQRGY</sequence>
<feature type="region of interest" description="Disordered" evidence="1">
    <location>
        <begin position="66"/>
        <end position="107"/>
    </location>
</feature>
<dbReference type="EMBL" id="LCLS01000015">
    <property type="protein sequence ID" value="KKU21693.1"/>
    <property type="molecule type" value="Genomic_DNA"/>
</dbReference>
<keyword evidence="2" id="KW-0472">Membrane</keyword>